<dbReference type="PROSITE" id="PS00108">
    <property type="entry name" value="PROTEIN_KINASE_ST"/>
    <property type="match status" value="1"/>
</dbReference>
<dbReference type="PANTHER" id="PTHR43289:SF6">
    <property type="entry name" value="SERINE_THREONINE-PROTEIN KINASE NEKL-3"/>
    <property type="match status" value="1"/>
</dbReference>
<dbReference type="EMBL" id="CP071090">
    <property type="protein sequence ID" value="QSQ23797.1"/>
    <property type="molecule type" value="Genomic_DNA"/>
</dbReference>
<evidence type="ECO:0000256" key="3">
    <source>
        <dbReference type="ARBA" id="ARBA00022777"/>
    </source>
</evidence>
<evidence type="ECO:0000256" key="2">
    <source>
        <dbReference type="ARBA" id="ARBA00022741"/>
    </source>
</evidence>
<dbReference type="InterPro" id="IPR000719">
    <property type="entry name" value="Prot_kinase_dom"/>
</dbReference>
<feature type="compositionally biased region" description="Pro residues" evidence="5">
    <location>
        <begin position="506"/>
        <end position="521"/>
    </location>
</feature>
<dbReference type="Pfam" id="PF00069">
    <property type="entry name" value="Pkinase"/>
    <property type="match status" value="1"/>
</dbReference>
<feature type="compositionally biased region" description="Basic and acidic residues" evidence="5">
    <location>
        <begin position="423"/>
        <end position="437"/>
    </location>
</feature>
<evidence type="ECO:0000256" key="1">
    <source>
        <dbReference type="ARBA" id="ARBA00022679"/>
    </source>
</evidence>
<keyword evidence="7" id="KW-0723">Serine/threonine-protein kinase</keyword>
<dbReference type="InterPro" id="IPR011009">
    <property type="entry name" value="Kinase-like_dom_sf"/>
</dbReference>
<dbReference type="SMART" id="SM00220">
    <property type="entry name" value="S_TKc"/>
    <property type="match status" value="1"/>
</dbReference>
<reference evidence="7 8" key="1">
    <citation type="submission" date="2021-02" db="EMBL/GenBank/DDBJ databases">
        <title>De Novo genome assembly of isolated myxobacteria.</title>
        <authorList>
            <person name="Stevens D.C."/>
        </authorList>
    </citation>
    <scope>NUCLEOTIDE SEQUENCE [LARGE SCALE GENOMIC DNA]</scope>
    <source>
        <strain evidence="8">SCPEA02</strain>
    </source>
</reference>
<dbReference type="PANTHER" id="PTHR43289">
    <property type="entry name" value="MITOGEN-ACTIVATED PROTEIN KINASE KINASE KINASE 20-RELATED"/>
    <property type="match status" value="1"/>
</dbReference>
<dbReference type="PROSITE" id="PS50011">
    <property type="entry name" value="PROTEIN_KINASE_DOM"/>
    <property type="match status" value="1"/>
</dbReference>
<keyword evidence="4" id="KW-0067">ATP-binding</keyword>
<dbReference type="Proteomes" id="UP000662747">
    <property type="component" value="Chromosome"/>
</dbReference>
<gene>
    <name evidence="7" type="ORF">JY651_02090</name>
</gene>
<keyword evidence="2" id="KW-0547">Nucleotide-binding</keyword>
<evidence type="ECO:0000256" key="4">
    <source>
        <dbReference type="ARBA" id="ARBA00022840"/>
    </source>
</evidence>
<keyword evidence="3 7" id="KW-0418">Kinase</keyword>
<protein>
    <submittedName>
        <fullName evidence="7">Serine/threonine protein kinase</fullName>
    </submittedName>
</protein>
<proteinExistence type="predicted"/>
<evidence type="ECO:0000313" key="8">
    <source>
        <dbReference type="Proteomes" id="UP000662747"/>
    </source>
</evidence>
<accession>A0ABX7P1H7</accession>
<feature type="domain" description="Protein kinase" evidence="6">
    <location>
        <begin position="29"/>
        <end position="312"/>
    </location>
</feature>
<dbReference type="Gene3D" id="1.10.510.10">
    <property type="entry name" value="Transferase(Phosphotransferase) domain 1"/>
    <property type="match status" value="1"/>
</dbReference>
<feature type="region of interest" description="Disordered" evidence="5">
    <location>
        <begin position="368"/>
        <end position="438"/>
    </location>
</feature>
<evidence type="ECO:0000259" key="6">
    <source>
        <dbReference type="PROSITE" id="PS50011"/>
    </source>
</evidence>
<name>A0ABX7P1H7_9BACT</name>
<feature type="compositionally biased region" description="Basic and acidic residues" evidence="5">
    <location>
        <begin position="390"/>
        <end position="407"/>
    </location>
</feature>
<dbReference type="CDD" id="cd14014">
    <property type="entry name" value="STKc_PknB_like"/>
    <property type="match status" value="1"/>
</dbReference>
<dbReference type="RefSeq" id="WP_206725368.1">
    <property type="nucleotide sequence ID" value="NZ_CP071090.1"/>
</dbReference>
<evidence type="ECO:0000313" key="7">
    <source>
        <dbReference type="EMBL" id="QSQ23797.1"/>
    </source>
</evidence>
<keyword evidence="8" id="KW-1185">Reference proteome</keyword>
<keyword evidence="1" id="KW-0808">Transferase</keyword>
<dbReference type="GO" id="GO:0004674">
    <property type="term" value="F:protein serine/threonine kinase activity"/>
    <property type="evidence" value="ECO:0007669"/>
    <property type="project" value="UniProtKB-KW"/>
</dbReference>
<dbReference type="InterPro" id="IPR008271">
    <property type="entry name" value="Ser/Thr_kinase_AS"/>
</dbReference>
<organism evidence="7 8">
    <name type="scientific">Pyxidicoccus parkwayensis</name>
    <dbReference type="NCBI Taxonomy" id="2813578"/>
    <lineage>
        <taxon>Bacteria</taxon>
        <taxon>Pseudomonadati</taxon>
        <taxon>Myxococcota</taxon>
        <taxon>Myxococcia</taxon>
        <taxon>Myxococcales</taxon>
        <taxon>Cystobacterineae</taxon>
        <taxon>Myxococcaceae</taxon>
        <taxon>Pyxidicoccus</taxon>
    </lineage>
</organism>
<sequence length="685" mass="73206">MNGAGRSADASVQVLSPLALPEGTQVGRWRVVRKVGQGGFGTVYAVREAGAPTGPCHALKLAQVPEDAGFGREAEALLRVRHPGVVRMVEAGRWEARGGGYPYLVLEYVYGEGLYRWAWLRNPTARQMAGLLLQVAEALEAAHAQGVLHRDFKGGNVVVRPDGRVVVLDWGAGLHPEATALTCTARVPPGTPLYYSPQVLRWRMGALRGGGGRYPYTEADEAYAVGVTFYRLLADEYPAPQVAMVELGAGLESLEPRPLVLLNPRVPPPFAALVMRLLAPRPEARLGRMAELAAEVRRVLKDAGAAWDEPLFEWYAGPGSRSRTTDDGGVWGPLAPGDEAALLRDRVHRPDVLADKAAERWLRRRHPQSLAAREVGGAEHGPDEAEDRLEESPPRAEEGERQPDAPAREWPLPSGANSPDSAPDGRGHSSEASRLAELENPSAAFGGRKARRGMWRSLLLVAGLAGALMLERDRAPTVSMREDVADSKVAPIAGLPHSAGAGEAPVSPPLRPPQEQPMPTPSAPLVRAPGLVSTLKRGALACGAAAAVACSGPQVRPTPGTACPDGALEAMRKLGLEEGQQVNIYVRAGKPGRPAMPLFVRDGNIVSEVFDSTSLPSGTLIEGRLWTRGETVIGRYTALELPNGRRYPVCLVLCDELGCNKYSESTEDAPAIGHAAVFKVVDVFP</sequence>
<evidence type="ECO:0000256" key="5">
    <source>
        <dbReference type="SAM" id="MobiDB-lite"/>
    </source>
</evidence>
<dbReference type="SUPFAM" id="SSF56112">
    <property type="entry name" value="Protein kinase-like (PK-like)"/>
    <property type="match status" value="1"/>
</dbReference>
<dbReference type="Gene3D" id="3.30.200.20">
    <property type="entry name" value="Phosphorylase Kinase, domain 1"/>
    <property type="match status" value="1"/>
</dbReference>
<feature type="region of interest" description="Disordered" evidence="5">
    <location>
        <begin position="493"/>
        <end position="521"/>
    </location>
</feature>